<dbReference type="RefSeq" id="WP_150971589.1">
    <property type="nucleotide sequence ID" value="NZ_VZDO01000014.1"/>
</dbReference>
<evidence type="ECO:0000256" key="1">
    <source>
        <dbReference type="SAM" id="Coils"/>
    </source>
</evidence>
<keyword evidence="3" id="KW-1185">Reference proteome</keyword>
<feature type="coiled-coil region" evidence="1">
    <location>
        <begin position="54"/>
        <end position="81"/>
    </location>
</feature>
<evidence type="ECO:0000313" key="2">
    <source>
        <dbReference type="EMBL" id="KAB0678066.1"/>
    </source>
</evidence>
<organism evidence="2 3">
    <name type="scientific">Plantimonas leprariae</name>
    <dbReference type="NCBI Taxonomy" id="2615207"/>
    <lineage>
        <taxon>Bacteria</taxon>
        <taxon>Pseudomonadati</taxon>
        <taxon>Pseudomonadota</taxon>
        <taxon>Alphaproteobacteria</taxon>
        <taxon>Hyphomicrobiales</taxon>
        <taxon>Aurantimonadaceae</taxon>
        <taxon>Plantimonas</taxon>
    </lineage>
</organism>
<protein>
    <submittedName>
        <fullName evidence="2">Uncharacterized protein</fullName>
    </submittedName>
</protein>
<keyword evidence="1" id="KW-0175">Coiled coil</keyword>
<accession>A0A7V7PME9</accession>
<dbReference type="AlphaFoldDB" id="A0A7V7PME9"/>
<comment type="caution">
    <text evidence="2">The sequence shown here is derived from an EMBL/GenBank/DDBJ whole genome shotgun (WGS) entry which is preliminary data.</text>
</comment>
<gene>
    <name evidence="2" type="ORF">F6X38_16705</name>
</gene>
<sequence length="82" mass="9299">MTDALGSRSQRHAAIVTYLMAIPIEDIRDMLKQPGDLEDRLREHVPDFSLGEFVAALKEVADRQQHEADDLLAEAERLSARR</sequence>
<evidence type="ECO:0000313" key="3">
    <source>
        <dbReference type="Proteomes" id="UP000432089"/>
    </source>
</evidence>
<dbReference type="EMBL" id="VZDO01000014">
    <property type="protein sequence ID" value="KAB0678066.1"/>
    <property type="molecule type" value="Genomic_DNA"/>
</dbReference>
<dbReference type="Proteomes" id="UP000432089">
    <property type="component" value="Unassembled WGS sequence"/>
</dbReference>
<proteinExistence type="predicted"/>
<name>A0A7V7PME9_9HYPH</name>
<reference evidence="2 3" key="1">
    <citation type="submission" date="2019-09" db="EMBL/GenBank/DDBJ databases">
        <title>YIM 132180 draft genome.</title>
        <authorList>
            <person name="Zhang K."/>
        </authorList>
    </citation>
    <scope>NUCLEOTIDE SEQUENCE [LARGE SCALE GENOMIC DNA]</scope>
    <source>
        <strain evidence="2 3">YIM 132180</strain>
    </source>
</reference>